<organism evidence="3 4">
    <name type="scientific">Ilyodon furcidens</name>
    <name type="common">goldbreast splitfin</name>
    <dbReference type="NCBI Taxonomy" id="33524"/>
    <lineage>
        <taxon>Eukaryota</taxon>
        <taxon>Metazoa</taxon>
        <taxon>Chordata</taxon>
        <taxon>Craniata</taxon>
        <taxon>Vertebrata</taxon>
        <taxon>Euteleostomi</taxon>
        <taxon>Actinopterygii</taxon>
        <taxon>Neopterygii</taxon>
        <taxon>Teleostei</taxon>
        <taxon>Neoteleostei</taxon>
        <taxon>Acanthomorphata</taxon>
        <taxon>Ovalentaria</taxon>
        <taxon>Atherinomorphae</taxon>
        <taxon>Cyprinodontiformes</taxon>
        <taxon>Goodeidae</taxon>
        <taxon>Ilyodon</taxon>
    </lineage>
</organism>
<evidence type="ECO:0000313" key="4">
    <source>
        <dbReference type="Proteomes" id="UP001482620"/>
    </source>
</evidence>
<name>A0ABV0V5G9_9TELE</name>
<protein>
    <submittedName>
        <fullName evidence="3">Voltage-dependent calcium channel subunit alpha-2/delta-1</fullName>
    </submittedName>
</protein>
<gene>
    <name evidence="3" type="primary">CACNA2D1_4</name>
    <name evidence="3" type="ORF">ILYODFUR_020860</name>
</gene>
<keyword evidence="4" id="KW-1185">Reference proteome</keyword>
<keyword evidence="1" id="KW-0812">Transmembrane</keyword>
<dbReference type="EMBL" id="JAHRIQ010094864">
    <property type="protein sequence ID" value="MEQ2252339.1"/>
    <property type="molecule type" value="Genomic_DNA"/>
</dbReference>
<feature type="domain" description="Voltage-dependent calcium channel alpha-2/delta subunit conserved region" evidence="2">
    <location>
        <begin position="42"/>
        <end position="145"/>
    </location>
</feature>
<dbReference type="InterPro" id="IPR013680">
    <property type="entry name" value="VDCC_a2/dsu"/>
</dbReference>
<keyword evidence="1" id="KW-0472">Membrane</keyword>
<reference evidence="3 4" key="1">
    <citation type="submission" date="2021-06" db="EMBL/GenBank/DDBJ databases">
        <authorList>
            <person name="Palmer J.M."/>
        </authorList>
    </citation>
    <scope>NUCLEOTIDE SEQUENCE [LARGE SCALE GENOMIC DNA]</scope>
    <source>
        <strain evidence="4">if_2019</strain>
        <tissue evidence="3">Muscle</tissue>
    </source>
</reference>
<feature type="non-terminal residue" evidence="3">
    <location>
        <position position="145"/>
    </location>
</feature>
<feature type="transmembrane region" description="Helical" evidence="1">
    <location>
        <begin position="6"/>
        <end position="29"/>
    </location>
</feature>
<accession>A0ABV0V5G9</accession>
<evidence type="ECO:0000313" key="3">
    <source>
        <dbReference type="EMBL" id="MEQ2252339.1"/>
    </source>
</evidence>
<keyword evidence="1" id="KW-1133">Transmembrane helix</keyword>
<dbReference type="Proteomes" id="UP001482620">
    <property type="component" value="Unassembled WGS sequence"/>
</dbReference>
<evidence type="ECO:0000256" key="1">
    <source>
        <dbReference type="SAM" id="Phobius"/>
    </source>
</evidence>
<comment type="caution">
    <text evidence="3">The sequence shown here is derived from an EMBL/GenBank/DDBJ whole genome shotgun (WGS) entry which is preliminary data.</text>
</comment>
<dbReference type="Pfam" id="PF08473">
    <property type="entry name" value="VGCC_alpha2"/>
    <property type="match status" value="1"/>
</dbReference>
<proteinExistence type="predicted"/>
<sequence>MWFYPVFFFLPFFSFSSLPPWGIVFVRFLSSGIISTPGKDVSESLLADKFDEYGYTFIAPRMYCRDLKPPDKETNNTEYLMDFNNYIDIKTPNNPMCNVELVNRLLLDAGITSDLIKIWKQNELQPGVIARFVATDGGITRVFPK</sequence>
<evidence type="ECO:0000259" key="2">
    <source>
        <dbReference type="Pfam" id="PF08473"/>
    </source>
</evidence>